<accession>A0A0D7AQN1</accession>
<feature type="non-terminal residue" evidence="2">
    <location>
        <position position="1"/>
    </location>
</feature>
<feature type="region of interest" description="Disordered" evidence="1">
    <location>
        <begin position="1"/>
        <end position="93"/>
    </location>
</feature>
<feature type="compositionally biased region" description="Basic residues" evidence="1">
    <location>
        <begin position="36"/>
        <end position="48"/>
    </location>
</feature>
<name>A0A0D7AQN1_9AGAR</name>
<reference evidence="2 3" key="1">
    <citation type="journal article" date="2015" name="Fungal Genet. Biol.">
        <title>Evolution of novel wood decay mechanisms in Agaricales revealed by the genome sequences of Fistulina hepatica and Cylindrobasidium torrendii.</title>
        <authorList>
            <person name="Floudas D."/>
            <person name="Held B.W."/>
            <person name="Riley R."/>
            <person name="Nagy L.G."/>
            <person name="Koehler G."/>
            <person name="Ransdell A.S."/>
            <person name="Younus H."/>
            <person name="Chow J."/>
            <person name="Chiniquy J."/>
            <person name="Lipzen A."/>
            <person name="Tritt A."/>
            <person name="Sun H."/>
            <person name="Haridas S."/>
            <person name="LaButti K."/>
            <person name="Ohm R.A."/>
            <person name="Kues U."/>
            <person name="Blanchette R.A."/>
            <person name="Grigoriev I.V."/>
            <person name="Minto R.E."/>
            <person name="Hibbett D.S."/>
        </authorList>
    </citation>
    <scope>NUCLEOTIDE SEQUENCE [LARGE SCALE GENOMIC DNA]</scope>
    <source>
        <strain evidence="2 3">FP15055 ss-10</strain>
    </source>
</reference>
<gene>
    <name evidence="2" type="ORF">CYLTODRAFT_484114</name>
</gene>
<evidence type="ECO:0000313" key="2">
    <source>
        <dbReference type="EMBL" id="KIY60668.1"/>
    </source>
</evidence>
<feature type="compositionally biased region" description="Basic and acidic residues" evidence="1">
    <location>
        <begin position="55"/>
        <end position="67"/>
    </location>
</feature>
<evidence type="ECO:0000313" key="3">
    <source>
        <dbReference type="Proteomes" id="UP000054007"/>
    </source>
</evidence>
<organism evidence="2 3">
    <name type="scientific">Cylindrobasidium torrendii FP15055 ss-10</name>
    <dbReference type="NCBI Taxonomy" id="1314674"/>
    <lineage>
        <taxon>Eukaryota</taxon>
        <taxon>Fungi</taxon>
        <taxon>Dikarya</taxon>
        <taxon>Basidiomycota</taxon>
        <taxon>Agaricomycotina</taxon>
        <taxon>Agaricomycetes</taxon>
        <taxon>Agaricomycetidae</taxon>
        <taxon>Agaricales</taxon>
        <taxon>Marasmiineae</taxon>
        <taxon>Physalacriaceae</taxon>
        <taxon>Cylindrobasidium</taxon>
    </lineage>
</organism>
<keyword evidence="3" id="KW-1185">Reference proteome</keyword>
<evidence type="ECO:0000256" key="1">
    <source>
        <dbReference type="SAM" id="MobiDB-lite"/>
    </source>
</evidence>
<dbReference type="EMBL" id="KN881382">
    <property type="protein sequence ID" value="KIY60668.1"/>
    <property type="molecule type" value="Genomic_DNA"/>
</dbReference>
<dbReference type="AlphaFoldDB" id="A0A0D7AQN1"/>
<dbReference type="Proteomes" id="UP000054007">
    <property type="component" value="Unassembled WGS sequence"/>
</dbReference>
<proteinExistence type="predicted"/>
<sequence length="156" mass="16538">THRQPHRPTPSHNTRNGGACNAHGHVAGASDAHGHVTGRRRRRPHHRMATTSGFDAHDRVAVAHANDDDGNVAGASDEHGHVTGTATSSGDDGNGHVAGYNTVATMTRCWELPGLGTVGHGVHNIQPCSLIFHPLALFNTSSLSILNFTHVWHSPN</sequence>
<protein>
    <submittedName>
        <fullName evidence="2">Uncharacterized protein</fullName>
    </submittedName>
</protein>